<evidence type="ECO:0000256" key="2">
    <source>
        <dbReference type="PROSITE-ProRule" id="PRU00124"/>
    </source>
</evidence>
<dbReference type="AlphaFoldDB" id="A0A8C0WXS3"/>
<dbReference type="Ensembl" id="ENSCCNT00000022450.1">
    <property type="protein sequence ID" value="ENSCCNP00000017242.1"/>
    <property type="gene ID" value="ENSCCNG00000017555.1"/>
</dbReference>
<evidence type="ECO:0008006" key="5">
    <source>
        <dbReference type="Google" id="ProtNLM"/>
    </source>
</evidence>
<feature type="signal peptide" evidence="3">
    <location>
        <begin position="1"/>
        <end position="27"/>
    </location>
</feature>
<protein>
    <recommendedName>
        <fullName evidence="5">Low-density lipoprotein receptor domain class A</fullName>
    </recommendedName>
</protein>
<evidence type="ECO:0000256" key="3">
    <source>
        <dbReference type="SAM" id="SignalP"/>
    </source>
</evidence>
<feature type="chain" id="PRO_5034999701" description="Low-density lipoprotein receptor domain class A" evidence="3">
    <location>
        <begin position="28"/>
        <end position="95"/>
    </location>
</feature>
<organism evidence="4">
    <name type="scientific">Castor canadensis</name>
    <name type="common">American beaver</name>
    <dbReference type="NCBI Taxonomy" id="51338"/>
    <lineage>
        <taxon>Eukaryota</taxon>
        <taxon>Metazoa</taxon>
        <taxon>Chordata</taxon>
        <taxon>Craniata</taxon>
        <taxon>Vertebrata</taxon>
        <taxon>Euteleostomi</taxon>
        <taxon>Mammalia</taxon>
        <taxon>Eutheria</taxon>
        <taxon>Euarchontoglires</taxon>
        <taxon>Glires</taxon>
        <taxon>Rodentia</taxon>
        <taxon>Castorimorpha</taxon>
        <taxon>Castoridae</taxon>
        <taxon>Castor</taxon>
    </lineage>
</organism>
<keyword evidence="3" id="KW-0732">Signal</keyword>
<dbReference type="SUPFAM" id="SSF57424">
    <property type="entry name" value="LDL receptor-like module"/>
    <property type="match status" value="1"/>
</dbReference>
<dbReference type="FunFam" id="4.10.400.10:FF:000052">
    <property type="entry name" value="Sortilin related receptor 1"/>
    <property type="match status" value="1"/>
</dbReference>
<dbReference type="SMART" id="SM00192">
    <property type="entry name" value="LDLa"/>
    <property type="match status" value="1"/>
</dbReference>
<dbReference type="Pfam" id="PF00057">
    <property type="entry name" value="Ldl_recept_a"/>
    <property type="match status" value="1"/>
</dbReference>
<evidence type="ECO:0000313" key="4">
    <source>
        <dbReference type="Ensembl" id="ENSCCNP00000017242.1"/>
    </source>
</evidence>
<proteinExistence type="predicted"/>
<feature type="disulfide bond" evidence="2">
    <location>
        <begin position="74"/>
        <end position="89"/>
    </location>
</feature>
<name>A0A8C0WXS3_CASCN</name>
<sequence length="95" mass="10502">MFYKEDSNGLCLFAQLLLVIFSHTASPSCPTLHVFLSRRITLGPSPTTHSTLTCMSREFKCEDGEACIVLSERCDGFLDCLDESDEKACSVIDTC</sequence>
<dbReference type="Gene3D" id="4.10.400.10">
    <property type="entry name" value="Low-density Lipoprotein Receptor"/>
    <property type="match status" value="1"/>
</dbReference>
<reference evidence="4" key="1">
    <citation type="submission" date="2023-09" db="UniProtKB">
        <authorList>
            <consortium name="Ensembl"/>
        </authorList>
    </citation>
    <scope>IDENTIFICATION</scope>
</reference>
<evidence type="ECO:0000256" key="1">
    <source>
        <dbReference type="ARBA" id="ARBA00023157"/>
    </source>
</evidence>
<keyword evidence="1 2" id="KW-1015">Disulfide bond</keyword>
<dbReference type="InterPro" id="IPR036055">
    <property type="entry name" value="LDL_receptor-like_sf"/>
</dbReference>
<dbReference type="InterPro" id="IPR023415">
    <property type="entry name" value="LDLR_class-A_CS"/>
</dbReference>
<dbReference type="InterPro" id="IPR002172">
    <property type="entry name" value="LDrepeatLR_classA_rpt"/>
</dbReference>
<comment type="caution">
    <text evidence="2">Lacks conserved residue(s) required for the propagation of feature annotation.</text>
</comment>
<dbReference type="CDD" id="cd00112">
    <property type="entry name" value="LDLa"/>
    <property type="match status" value="1"/>
</dbReference>
<accession>A0A8C0WXS3</accession>
<dbReference type="PROSITE" id="PS50068">
    <property type="entry name" value="LDLRA_2"/>
    <property type="match status" value="1"/>
</dbReference>
<dbReference type="PROSITE" id="PS01209">
    <property type="entry name" value="LDLRA_1"/>
    <property type="match status" value="1"/>
</dbReference>